<feature type="region of interest" description="Disordered" evidence="1">
    <location>
        <begin position="1"/>
        <end position="27"/>
    </location>
</feature>
<comment type="caution">
    <text evidence="2">The sequence shown here is derived from an EMBL/GenBank/DDBJ whole genome shotgun (WGS) entry which is preliminary data.</text>
</comment>
<accession>A0A6G1BI70</accession>
<feature type="compositionally biased region" description="Gly residues" evidence="1">
    <location>
        <begin position="54"/>
        <end position="64"/>
    </location>
</feature>
<sequence>MATSSHAPVKRCLSKTPSGNPLPRRGQVKENMGKQIVAAAAAVATAAAVACNNTGGGGKKGGGKPASVAGGAMKR</sequence>
<dbReference type="OrthoDB" id="690785at2759"/>
<dbReference type="Proteomes" id="UP000479710">
    <property type="component" value="Unassembled WGS sequence"/>
</dbReference>
<dbReference type="AlphaFoldDB" id="A0A6G1BI70"/>
<organism evidence="2 3">
    <name type="scientific">Oryza meyeriana var. granulata</name>
    <dbReference type="NCBI Taxonomy" id="110450"/>
    <lineage>
        <taxon>Eukaryota</taxon>
        <taxon>Viridiplantae</taxon>
        <taxon>Streptophyta</taxon>
        <taxon>Embryophyta</taxon>
        <taxon>Tracheophyta</taxon>
        <taxon>Spermatophyta</taxon>
        <taxon>Magnoliopsida</taxon>
        <taxon>Liliopsida</taxon>
        <taxon>Poales</taxon>
        <taxon>Poaceae</taxon>
        <taxon>BOP clade</taxon>
        <taxon>Oryzoideae</taxon>
        <taxon>Oryzeae</taxon>
        <taxon>Oryzinae</taxon>
        <taxon>Oryza</taxon>
        <taxon>Oryza meyeriana</taxon>
    </lineage>
</organism>
<name>A0A6G1BI70_9ORYZ</name>
<evidence type="ECO:0000256" key="1">
    <source>
        <dbReference type="SAM" id="MobiDB-lite"/>
    </source>
</evidence>
<proteinExistence type="predicted"/>
<feature type="region of interest" description="Disordered" evidence="1">
    <location>
        <begin position="53"/>
        <end position="75"/>
    </location>
</feature>
<dbReference type="EMBL" id="SPHZ02000012">
    <property type="protein sequence ID" value="KAF0887481.1"/>
    <property type="molecule type" value="Genomic_DNA"/>
</dbReference>
<reference evidence="2 3" key="1">
    <citation type="submission" date="2019-11" db="EMBL/GenBank/DDBJ databases">
        <title>Whole genome sequence of Oryza granulata.</title>
        <authorList>
            <person name="Li W."/>
        </authorList>
    </citation>
    <scope>NUCLEOTIDE SEQUENCE [LARGE SCALE GENOMIC DNA]</scope>
    <source>
        <strain evidence="3">cv. Menghai</strain>
        <tissue evidence="2">Leaf</tissue>
    </source>
</reference>
<evidence type="ECO:0000313" key="2">
    <source>
        <dbReference type="EMBL" id="KAF0887481.1"/>
    </source>
</evidence>
<feature type="compositionally biased region" description="Low complexity" evidence="1">
    <location>
        <begin position="65"/>
        <end position="75"/>
    </location>
</feature>
<keyword evidence="3" id="KW-1185">Reference proteome</keyword>
<gene>
    <name evidence="2" type="ORF">E2562_002216</name>
</gene>
<evidence type="ECO:0000313" key="3">
    <source>
        <dbReference type="Proteomes" id="UP000479710"/>
    </source>
</evidence>
<protein>
    <submittedName>
        <fullName evidence="2">Uncharacterized protein</fullName>
    </submittedName>
</protein>